<keyword evidence="1" id="KW-0472">Membrane</keyword>
<accession>A0A6B0UID9</accession>
<proteinExistence type="predicted"/>
<keyword evidence="1" id="KW-1133">Transmembrane helix</keyword>
<protein>
    <submittedName>
        <fullName evidence="2">Putative cytochrome</fullName>
    </submittedName>
</protein>
<organism evidence="2">
    <name type="scientific">Ixodes ricinus</name>
    <name type="common">Common tick</name>
    <name type="synonym">Acarus ricinus</name>
    <dbReference type="NCBI Taxonomy" id="34613"/>
    <lineage>
        <taxon>Eukaryota</taxon>
        <taxon>Metazoa</taxon>
        <taxon>Ecdysozoa</taxon>
        <taxon>Arthropoda</taxon>
        <taxon>Chelicerata</taxon>
        <taxon>Arachnida</taxon>
        <taxon>Acari</taxon>
        <taxon>Parasitiformes</taxon>
        <taxon>Ixodida</taxon>
        <taxon>Ixodoidea</taxon>
        <taxon>Ixodidae</taxon>
        <taxon>Ixodinae</taxon>
        <taxon>Ixodes</taxon>
    </lineage>
</organism>
<dbReference type="AlphaFoldDB" id="A0A6B0UID9"/>
<evidence type="ECO:0000313" key="2">
    <source>
        <dbReference type="EMBL" id="MXU88253.1"/>
    </source>
</evidence>
<evidence type="ECO:0000256" key="1">
    <source>
        <dbReference type="SAM" id="Phobius"/>
    </source>
</evidence>
<feature type="transmembrane region" description="Helical" evidence="1">
    <location>
        <begin position="14"/>
        <end position="33"/>
    </location>
</feature>
<dbReference type="EMBL" id="GIFC01006170">
    <property type="protein sequence ID" value="MXU88253.1"/>
    <property type="molecule type" value="Transcribed_RNA"/>
</dbReference>
<sequence>MTSLPEKVMFFGDWRWLTTALVFLMSFHVVRFYRKVSKYPKGPFPLPVAGNLLTCFEFPKSNILISRIKGHSKIFRPDFWDRSVVGAVKLVQAYAARRRST</sequence>
<reference evidence="2" key="1">
    <citation type="submission" date="2019-12" db="EMBL/GenBank/DDBJ databases">
        <title>An insight into the sialome of adult female Ixodes ricinus ticks feeding for 6 days.</title>
        <authorList>
            <person name="Perner J."/>
            <person name="Ribeiro J.M.C."/>
        </authorList>
    </citation>
    <scope>NUCLEOTIDE SEQUENCE</scope>
    <source>
        <strain evidence="2">Semi-engorged</strain>
        <tissue evidence="2">Salivary glands</tissue>
    </source>
</reference>
<name>A0A6B0UID9_IXORI</name>
<keyword evidence="1" id="KW-0812">Transmembrane</keyword>